<feature type="chain" id="PRO_5034604207" evidence="3">
    <location>
        <begin position="26"/>
        <end position="691"/>
    </location>
</feature>
<dbReference type="CDD" id="cd04232">
    <property type="entry name" value="CuRO_1_CueO_FtsP"/>
    <property type="match status" value="1"/>
</dbReference>
<dbReference type="Gene3D" id="3.40.30.10">
    <property type="entry name" value="Glutaredoxin"/>
    <property type="match status" value="1"/>
</dbReference>
<keyword evidence="2" id="KW-0560">Oxidoreductase</keyword>
<dbReference type="GO" id="GO:0016491">
    <property type="term" value="F:oxidoreductase activity"/>
    <property type="evidence" value="ECO:0007669"/>
    <property type="project" value="UniProtKB-KW"/>
</dbReference>
<evidence type="ECO:0000256" key="3">
    <source>
        <dbReference type="SAM" id="SignalP"/>
    </source>
</evidence>
<dbReference type="Pfam" id="PF07731">
    <property type="entry name" value="Cu-oxidase_2"/>
    <property type="match status" value="1"/>
</dbReference>
<dbReference type="SUPFAM" id="SSF52833">
    <property type="entry name" value="Thioredoxin-like"/>
    <property type="match status" value="1"/>
</dbReference>
<dbReference type="InterPro" id="IPR011707">
    <property type="entry name" value="Cu-oxidase-like_N"/>
</dbReference>
<dbReference type="PANTHER" id="PTHR48267:SF1">
    <property type="entry name" value="BILIRUBIN OXIDASE"/>
    <property type="match status" value="1"/>
</dbReference>
<evidence type="ECO:0000313" key="6">
    <source>
        <dbReference type="Proteomes" id="UP000593765"/>
    </source>
</evidence>
<sequence>MPVKQTFRLATIALATLVAVTPCSAQTATTGSSPSAATSVRAFQDLWIPPLITGKTFDLALGKSSKSLWPGATTHTYGYNDARFWGPTLVFEQGETVRINVKNNLDEPTTVHWHGLHLPAATDGGPHQLIAAGATWSPSFTVRNNAGTYWYHPHPHESTQKQIAMGAGGLIIIRDPIEAKLALPRAYGVDDIPLVLTSRRFNLADQFTFAGDNDKYGDFSLVNGTLDPKVSLPAQFVRLRILNAEIERGYQLGFSDNRKFYLIATDGGLVDKPVPLSRIKLMVGERIEILVDLSGDKPGATVDLMAYNARQPFGFPGGEPGRSPPNGSYLNNLDFRLLRVNVAAPTAAPITKLPPELTRNKFWSEADATERRTLNILRFGPPNREFAFDRKYYDMHTVNHVVKLGAVEAWTIVNDRTFGHSFHIHDVQFKIVARSDGPVPDYEQGWKDSLYIPRGQSATFVTRFDDFASDTDAFMYHCHMANHEDGGLMGQFLVVNDPATLKPDASGVIRLADRARHAITPAMTATADRQVGTAAPPVEATDLAGKPLRLAALAQKRPVVLFFIEKDCPCSRDAAKYFGRLSVQYGQNCSVVGVINADTETARNWVKETGAGFPLIADPKLELINAYRVTSSASSILVAPGGAIEKVFPGYSATILGELSANVARLSGTTPPALSFDAAPKDPTSGCAFSQ</sequence>
<dbReference type="EMBL" id="CP063458">
    <property type="protein sequence ID" value="QOV88194.1"/>
    <property type="molecule type" value="Genomic_DNA"/>
</dbReference>
<dbReference type="SUPFAM" id="SSF49503">
    <property type="entry name" value="Cupredoxins"/>
    <property type="match status" value="3"/>
</dbReference>
<dbReference type="InterPro" id="IPR002355">
    <property type="entry name" value="Cu_oxidase_Cu_BS"/>
</dbReference>
<proteinExistence type="predicted"/>
<dbReference type="AlphaFoldDB" id="A0A7M2WSD9"/>
<name>A0A7M2WSD9_9BACT</name>
<accession>A0A7M2WSD9</accession>
<feature type="domain" description="Thioredoxin" evidence="4">
    <location>
        <begin position="529"/>
        <end position="668"/>
    </location>
</feature>
<dbReference type="GO" id="GO:0016209">
    <property type="term" value="F:antioxidant activity"/>
    <property type="evidence" value="ECO:0007669"/>
    <property type="project" value="InterPro"/>
</dbReference>
<dbReference type="PANTHER" id="PTHR48267">
    <property type="entry name" value="CUPREDOXIN SUPERFAMILY PROTEIN"/>
    <property type="match status" value="1"/>
</dbReference>
<dbReference type="InterPro" id="IPR011706">
    <property type="entry name" value="Cu-oxidase_C"/>
</dbReference>
<protein>
    <submittedName>
        <fullName evidence="5">Multicopper oxidase domain-containing protein</fullName>
    </submittedName>
</protein>
<dbReference type="Pfam" id="PF00578">
    <property type="entry name" value="AhpC-TSA"/>
    <property type="match status" value="1"/>
</dbReference>
<evidence type="ECO:0000256" key="1">
    <source>
        <dbReference type="ARBA" id="ARBA00022723"/>
    </source>
</evidence>
<dbReference type="PROSITE" id="PS00080">
    <property type="entry name" value="MULTICOPPER_OXIDASE2"/>
    <property type="match status" value="1"/>
</dbReference>
<evidence type="ECO:0000259" key="4">
    <source>
        <dbReference type="PROSITE" id="PS51352"/>
    </source>
</evidence>
<organism evidence="5 6">
    <name type="scientific">Humisphaera borealis</name>
    <dbReference type="NCBI Taxonomy" id="2807512"/>
    <lineage>
        <taxon>Bacteria</taxon>
        <taxon>Pseudomonadati</taxon>
        <taxon>Planctomycetota</taxon>
        <taxon>Phycisphaerae</taxon>
        <taxon>Tepidisphaerales</taxon>
        <taxon>Tepidisphaeraceae</taxon>
        <taxon>Humisphaera</taxon>
    </lineage>
</organism>
<keyword evidence="3" id="KW-0732">Signal</keyword>
<dbReference type="CDD" id="cd13890">
    <property type="entry name" value="CuRO_3_CueO_FtsP"/>
    <property type="match status" value="1"/>
</dbReference>
<dbReference type="Gene3D" id="2.60.40.420">
    <property type="entry name" value="Cupredoxins - blue copper proteins"/>
    <property type="match status" value="3"/>
</dbReference>
<dbReference type="Proteomes" id="UP000593765">
    <property type="component" value="Chromosome"/>
</dbReference>
<dbReference type="PROSITE" id="PS51352">
    <property type="entry name" value="THIOREDOXIN_2"/>
    <property type="match status" value="1"/>
</dbReference>
<dbReference type="InterPro" id="IPR008972">
    <property type="entry name" value="Cupredoxin"/>
</dbReference>
<dbReference type="InterPro" id="IPR000866">
    <property type="entry name" value="AhpC/TSA"/>
</dbReference>
<feature type="signal peptide" evidence="3">
    <location>
        <begin position="1"/>
        <end position="25"/>
    </location>
</feature>
<evidence type="ECO:0000313" key="5">
    <source>
        <dbReference type="EMBL" id="QOV88194.1"/>
    </source>
</evidence>
<dbReference type="KEGG" id="hbs:IPV69_18295"/>
<dbReference type="Pfam" id="PF07732">
    <property type="entry name" value="Cu-oxidase_3"/>
    <property type="match status" value="1"/>
</dbReference>
<evidence type="ECO:0000256" key="2">
    <source>
        <dbReference type="ARBA" id="ARBA00023002"/>
    </source>
</evidence>
<keyword evidence="1" id="KW-0479">Metal-binding</keyword>
<dbReference type="GO" id="GO:0005507">
    <property type="term" value="F:copper ion binding"/>
    <property type="evidence" value="ECO:0007669"/>
    <property type="project" value="InterPro"/>
</dbReference>
<keyword evidence="6" id="KW-1185">Reference proteome</keyword>
<dbReference type="InterPro" id="IPR036249">
    <property type="entry name" value="Thioredoxin-like_sf"/>
</dbReference>
<gene>
    <name evidence="5" type="ORF">IPV69_18295</name>
</gene>
<dbReference type="InterPro" id="IPR013766">
    <property type="entry name" value="Thioredoxin_domain"/>
</dbReference>
<dbReference type="InterPro" id="IPR045087">
    <property type="entry name" value="Cu-oxidase_fam"/>
</dbReference>
<reference evidence="5 6" key="1">
    <citation type="submission" date="2020-10" db="EMBL/GenBank/DDBJ databases">
        <title>Wide distribution of Phycisphaera-like planctomycetes from WD2101 soil group in peatlands and genome analysis of the first cultivated representative.</title>
        <authorList>
            <person name="Dedysh S.N."/>
            <person name="Beletsky A.V."/>
            <person name="Ivanova A."/>
            <person name="Kulichevskaya I.S."/>
            <person name="Suzina N.E."/>
            <person name="Philippov D.A."/>
            <person name="Rakitin A.L."/>
            <person name="Mardanov A.V."/>
            <person name="Ravin N.V."/>
        </authorList>
    </citation>
    <scope>NUCLEOTIDE SEQUENCE [LARGE SCALE GENOMIC DNA]</scope>
    <source>
        <strain evidence="5 6">M1803</strain>
    </source>
</reference>